<accession>A0A546Y2N6</accession>
<proteinExistence type="predicted"/>
<feature type="transmembrane region" description="Helical" evidence="3">
    <location>
        <begin position="55"/>
        <end position="73"/>
    </location>
</feature>
<feature type="region of interest" description="Disordered" evidence="2">
    <location>
        <begin position="687"/>
        <end position="735"/>
    </location>
</feature>
<feature type="compositionally biased region" description="Basic and acidic residues" evidence="2">
    <location>
        <begin position="1"/>
        <end position="15"/>
    </location>
</feature>
<keyword evidence="3" id="KW-1133">Transmembrane helix</keyword>
<feature type="compositionally biased region" description="Low complexity" evidence="2">
    <location>
        <begin position="637"/>
        <end position="655"/>
    </location>
</feature>
<feature type="region of interest" description="Disordered" evidence="2">
    <location>
        <begin position="822"/>
        <end position="868"/>
    </location>
</feature>
<dbReference type="NCBIfam" id="TIGR02302">
    <property type="entry name" value="aProt_lowcomp"/>
    <property type="match status" value="1"/>
</dbReference>
<feature type="region of interest" description="Disordered" evidence="2">
    <location>
        <begin position="1"/>
        <end position="22"/>
    </location>
</feature>
<feature type="region of interest" description="Disordered" evidence="2">
    <location>
        <begin position="637"/>
        <end position="656"/>
    </location>
</feature>
<keyword evidence="3" id="KW-0472">Membrane</keyword>
<evidence type="ECO:0000256" key="1">
    <source>
        <dbReference type="SAM" id="Coils"/>
    </source>
</evidence>
<feature type="compositionally biased region" description="Gly residues" evidence="2">
    <location>
        <begin position="832"/>
        <end position="843"/>
    </location>
</feature>
<dbReference type="Pfam" id="PF13779">
    <property type="entry name" value="DUF4175"/>
    <property type="match status" value="1"/>
</dbReference>
<evidence type="ECO:0000256" key="2">
    <source>
        <dbReference type="SAM" id="MobiDB-lite"/>
    </source>
</evidence>
<feature type="transmembrane region" description="Helical" evidence="3">
    <location>
        <begin position="79"/>
        <end position="100"/>
    </location>
</feature>
<evidence type="ECO:0000313" key="4">
    <source>
        <dbReference type="EMBL" id="TRB07267.1"/>
    </source>
</evidence>
<name>A0A546Y2N6_AGRTU</name>
<gene>
    <name evidence="4" type="ORF">EXN61_09065</name>
</gene>
<comment type="caution">
    <text evidence="4">The sequence shown here is derived from an EMBL/GenBank/DDBJ whole genome shotgun (WGS) entry which is preliminary data.</text>
</comment>
<feature type="compositionally biased region" description="Low complexity" evidence="2">
    <location>
        <begin position="702"/>
        <end position="734"/>
    </location>
</feature>
<dbReference type="RefSeq" id="WP_142856168.1">
    <property type="nucleotide sequence ID" value="NZ_SGOE01000002.1"/>
</dbReference>
<keyword evidence="1" id="KW-0175">Coiled coil</keyword>
<dbReference type="InterPro" id="IPR012683">
    <property type="entry name" value="CHP02302_TM"/>
</dbReference>
<evidence type="ECO:0000313" key="5">
    <source>
        <dbReference type="Proteomes" id="UP000317023"/>
    </source>
</evidence>
<reference evidence="4 5" key="1">
    <citation type="journal article" date="2019" name="Appl. Microbiol. Biotechnol.">
        <title>Differential efficiency of wild type rhizogenic strains for rol gene transformation of plants.</title>
        <authorList>
            <person name="Desmet S."/>
            <person name="De Keyser E."/>
            <person name="Van Vaerenbergh J."/>
            <person name="Baeyen S."/>
            <person name="Van Huylenbroeck J."/>
            <person name="Geelen D."/>
            <person name="Dhooghe E."/>
        </authorList>
    </citation>
    <scope>NUCLEOTIDE SEQUENCE [LARGE SCALE GENOMIC DNA]</scope>
    <source>
        <strain evidence="4 5">MAFF210266</strain>
    </source>
</reference>
<feature type="compositionally biased region" description="Low complexity" evidence="2">
    <location>
        <begin position="822"/>
        <end position="831"/>
    </location>
</feature>
<sequence length="905" mass="99781">MTTAGEDKAGGEDRTGRKRPTGAFAQRPDLARRVAAKRFFAKIVLLSEKIAPKTLWPLSIAAVFLALAWFGLYRHMPDFLRLGIVFVLVFSFIATLLPILRLKWPTDHDASRLLEDRNGLAHQPVGVQEDEPAFDTPFSRTLWKEHQIRMAERIAALNAGLPKPDIARYDRLALRAVPALLLVTAFGFSYSNGAGTVADAFRSRPAVGPLNPDIRLDAWVTPPAYTGRAPIFLTGRDASGRDAVSVPQSSRLTIRMTGGDGGEEVTFEPEMAGALQKLAPEAARTDSASGDIAVQTPTRSADQPVAPRTFAMDVTESGMITANGEQWVFNVIPDQPPSIAFDNMPRRAVNGALEIGFTAKDDYGLKEAHAIIEPLGVAEGATALYPPPEFKLDLPRQNNREIKGLTSRNLTEHPMAGKRVRITLVATDGAGQTGRSPAHEMVLPGRNFSEPLAASIAEQRQIFSLDTRQMPKAIAYNEAVGLRPEETIPNTTHYLLLQSAQTRMRLAYNQEMLKDTADYLWEIALGIEDGDLSQAEKRLRDAQTALSEALQRNASDEEIAKLMQELREAMQQFMSELAQRMQNAPQANMNQQAQNVLRQRDLENMMNQIENLARSGNRDAAQEMLSQLQRMMNNLQAGRPQRQGQQGQQQSSKMRQQIDKLGEILQQQQKLMDETFKLDQALRDRMQRGDPQQGGEGDDQQMGENGGQQQPQGQQGQQGQNGQQGGQQQTDQMTAEQLREALKNLRAQQDALGKQLGELQQGLRDLGMEPGENFGKAQQEMQGAGEALGKGQGEEAVEGQGNALNALRQGAQDMMGQIMQAMRQQGQQPGQGQEGMAGQGGQNGRDPLGRPRSTTGPDFGDQVKVPDEIDVQRAREILEAIREKLGNNPPGEVERRYLERLLDIR</sequence>
<dbReference type="AlphaFoldDB" id="A0A546Y2N6"/>
<dbReference type="EMBL" id="SGOE01000002">
    <property type="protein sequence ID" value="TRB07267.1"/>
    <property type="molecule type" value="Genomic_DNA"/>
</dbReference>
<organism evidence="4 5">
    <name type="scientific">Agrobacterium tumefaciens</name>
    <dbReference type="NCBI Taxonomy" id="358"/>
    <lineage>
        <taxon>Bacteria</taxon>
        <taxon>Pseudomonadati</taxon>
        <taxon>Pseudomonadota</taxon>
        <taxon>Alphaproteobacteria</taxon>
        <taxon>Hyphomicrobiales</taxon>
        <taxon>Rhizobiaceae</taxon>
        <taxon>Rhizobium/Agrobacterium group</taxon>
        <taxon>Agrobacterium</taxon>
        <taxon>Agrobacterium tumefaciens complex</taxon>
    </lineage>
</organism>
<protein>
    <submittedName>
        <fullName evidence="4">TIGR02302 family protein</fullName>
    </submittedName>
</protein>
<keyword evidence="3" id="KW-0812">Transmembrane</keyword>
<dbReference type="Proteomes" id="UP000317023">
    <property type="component" value="Unassembled WGS sequence"/>
</dbReference>
<feature type="coiled-coil region" evidence="1">
    <location>
        <begin position="532"/>
        <end position="583"/>
    </location>
</feature>
<evidence type="ECO:0000256" key="3">
    <source>
        <dbReference type="SAM" id="Phobius"/>
    </source>
</evidence>